<dbReference type="Proteomes" id="UP001240984">
    <property type="component" value="Unassembled WGS sequence"/>
</dbReference>
<name>A0ABT9MLM5_9ACTN</name>
<proteinExistence type="predicted"/>
<organism evidence="2 3">
    <name type="scientific">Catenuloplanes nepalensis</name>
    <dbReference type="NCBI Taxonomy" id="587533"/>
    <lineage>
        <taxon>Bacteria</taxon>
        <taxon>Bacillati</taxon>
        <taxon>Actinomycetota</taxon>
        <taxon>Actinomycetes</taxon>
        <taxon>Micromonosporales</taxon>
        <taxon>Micromonosporaceae</taxon>
        <taxon>Catenuloplanes</taxon>
    </lineage>
</organism>
<gene>
    <name evidence="2" type="ORF">J2S43_000841</name>
</gene>
<feature type="region of interest" description="Disordered" evidence="1">
    <location>
        <begin position="68"/>
        <end position="97"/>
    </location>
</feature>
<keyword evidence="3" id="KW-1185">Reference proteome</keyword>
<protein>
    <submittedName>
        <fullName evidence="2">CspA family cold shock protein</fullName>
    </submittedName>
</protein>
<sequence length="97" mass="10444">MDAIIREWHADEGWGVIDSPDTPGGCWAHFSAAAAPAVFRPGQRVHLEWESPGQDGYPFRAIRFWPAGSPPRDRPPAAPGTAYSSSLSLSFDPPGGE</sequence>
<dbReference type="RefSeq" id="WP_306827224.1">
    <property type="nucleotide sequence ID" value="NZ_JAUSRA010000001.1"/>
</dbReference>
<dbReference type="EMBL" id="JAUSRA010000001">
    <property type="protein sequence ID" value="MDP9792329.1"/>
    <property type="molecule type" value="Genomic_DNA"/>
</dbReference>
<accession>A0ABT9MLM5</accession>
<evidence type="ECO:0000313" key="2">
    <source>
        <dbReference type="EMBL" id="MDP9792329.1"/>
    </source>
</evidence>
<comment type="caution">
    <text evidence="2">The sequence shown here is derived from an EMBL/GenBank/DDBJ whole genome shotgun (WGS) entry which is preliminary data.</text>
</comment>
<evidence type="ECO:0000313" key="3">
    <source>
        <dbReference type="Proteomes" id="UP001240984"/>
    </source>
</evidence>
<evidence type="ECO:0000256" key="1">
    <source>
        <dbReference type="SAM" id="MobiDB-lite"/>
    </source>
</evidence>
<reference evidence="2 3" key="1">
    <citation type="submission" date="2023-07" db="EMBL/GenBank/DDBJ databases">
        <title>Sequencing the genomes of 1000 actinobacteria strains.</title>
        <authorList>
            <person name="Klenk H.-P."/>
        </authorList>
    </citation>
    <scope>NUCLEOTIDE SEQUENCE [LARGE SCALE GENOMIC DNA]</scope>
    <source>
        <strain evidence="2 3">DSM 44710</strain>
    </source>
</reference>